<dbReference type="AlphaFoldDB" id="W1J9X2"/>
<dbReference type="Proteomes" id="UP000019197">
    <property type="component" value="Unassembled WGS sequence"/>
</dbReference>
<evidence type="ECO:0000313" key="1">
    <source>
        <dbReference type="EMBL" id="CDL86686.1"/>
    </source>
</evidence>
<comment type="caution">
    <text evidence="1">The sequence shown here is derived from an EMBL/GenBank/DDBJ whole genome shotgun (WGS) entry which is preliminary data.</text>
</comment>
<dbReference type="OrthoDB" id="6494242at2"/>
<dbReference type="Gene3D" id="6.10.200.10">
    <property type="entry name" value="Regulatory phage protein Cox"/>
    <property type="match status" value="1"/>
</dbReference>
<name>W1J9X2_9GAMM</name>
<evidence type="ECO:0000313" key="2">
    <source>
        <dbReference type="Proteomes" id="UP000019197"/>
    </source>
</evidence>
<sequence>MNEEIYKVEYPVAAVPYKKFAELIGKKEGAVQEMVKQNKLPLIEWRDPSKPNVRVGESWVYLPEFNRAMEEAFYNRPKEQRDAWLLWIGL</sequence>
<reference evidence="1 2" key="1">
    <citation type="submission" date="2013-11" db="EMBL/GenBank/DDBJ databases">
        <title>Draft genome sequence and annotation of the entomopathogenic bacterium, Xenorhabdus cabanillasi strain JM26.</title>
        <authorList>
            <person name="Gualtieri M."/>
            <person name="Ogier J.C."/>
            <person name="Pages S."/>
            <person name="Givaudan A."/>
            <person name="Gaudriault S."/>
        </authorList>
    </citation>
    <scope>NUCLEOTIDE SEQUENCE [LARGE SCALE GENOMIC DNA]</scope>
    <source>
        <strain evidence="1 2">JM26</strain>
    </source>
</reference>
<dbReference type="EMBL" id="CBXE010000373">
    <property type="protein sequence ID" value="CDL86686.1"/>
    <property type="molecule type" value="Genomic_DNA"/>
</dbReference>
<dbReference type="RefSeq" id="WP_038267272.1">
    <property type="nucleotide sequence ID" value="NZ_CAWLVK010000373.1"/>
</dbReference>
<dbReference type="InterPro" id="IPR019679">
    <property type="entry name" value="Phage_P2_Cox"/>
</dbReference>
<accession>W1J9X2</accession>
<gene>
    <name evidence="1" type="primary">cox</name>
    <name evidence="1" type="ORF">XCR1_4340003</name>
</gene>
<organism evidence="1 2">
    <name type="scientific">Xenorhabdus cabanillasii JM26</name>
    <dbReference type="NCBI Taxonomy" id="1427517"/>
    <lineage>
        <taxon>Bacteria</taxon>
        <taxon>Pseudomonadati</taxon>
        <taxon>Pseudomonadota</taxon>
        <taxon>Gammaproteobacteria</taxon>
        <taxon>Enterobacterales</taxon>
        <taxon>Morganellaceae</taxon>
        <taxon>Xenorhabdus</taxon>
    </lineage>
</organism>
<proteinExistence type="predicted"/>
<dbReference type="Pfam" id="PF10743">
    <property type="entry name" value="Phage_Cox"/>
    <property type="match status" value="1"/>
</dbReference>
<protein>
    <submittedName>
        <fullName evidence="1">Regulatory protein cox</fullName>
    </submittedName>
</protein>
<dbReference type="InterPro" id="IPR038147">
    <property type="entry name" value="Cox_sf"/>
</dbReference>